<dbReference type="PROSITE" id="PS51375">
    <property type="entry name" value="PPR"/>
    <property type="match status" value="4"/>
</dbReference>
<dbReference type="NCBIfam" id="TIGR00756">
    <property type="entry name" value="PPR"/>
    <property type="match status" value="4"/>
</dbReference>
<comment type="caution">
    <text evidence="5">The sequence shown here is derived from an EMBL/GenBank/DDBJ whole genome shotgun (WGS) entry which is preliminary data.</text>
</comment>
<dbReference type="InterPro" id="IPR032867">
    <property type="entry name" value="DYW_dom"/>
</dbReference>
<reference evidence="5 6" key="1">
    <citation type="submission" date="2024-01" db="EMBL/GenBank/DDBJ databases">
        <title>The genomes of 5 underutilized Papilionoideae crops provide insights into root nodulation and disease resistanc.</title>
        <authorList>
            <person name="Jiang F."/>
        </authorList>
    </citation>
    <scope>NUCLEOTIDE SEQUENCE [LARGE SCALE GENOMIC DNA]</scope>
    <source>
        <strain evidence="5">DUOXIRENSHENG_FW03</strain>
        <tissue evidence="5">Leaves</tissue>
    </source>
</reference>
<dbReference type="FunFam" id="1.25.40.10:FF:000454">
    <property type="entry name" value="Pentatricopeptide repeat-containing protein At3g47530"/>
    <property type="match status" value="1"/>
</dbReference>
<keyword evidence="6" id="KW-1185">Reference proteome</keyword>
<proteinExistence type="inferred from homology"/>
<dbReference type="InterPro" id="IPR011990">
    <property type="entry name" value="TPR-like_helical_dom_sf"/>
</dbReference>
<feature type="repeat" description="PPR" evidence="3">
    <location>
        <begin position="272"/>
        <end position="306"/>
    </location>
</feature>
<evidence type="ECO:0000259" key="4">
    <source>
        <dbReference type="Pfam" id="PF14432"/>
    </source>
</evidence>
<feature type="repeat" description="PPR" evidence="3">
    <location>
        <begin position="307"/>
        <end position="342"/>
    </location>
</feature>
<evidence type="ECO:0000256" key="2">
    <source>
        <dbReference type="ARBA" id="ARBA00022737"/>
    </source>
</evidence>
<dbReference type="FunFam" id="1.25.40.10:FF:000031">
    <property type="entry name" value="Pentatricopeptide repeat-containing protein mitochondrial"/>
    <property type="match status" value="1"/>
</dbReference>
<gene>
    <name evidence="5" type="ORF">VNO78_23762</name>
</gene>
<dbReference type="FunFam" id="1.25.40.10:FF:000073">
    <property type="entry name" value="Pentatricopeptide repeat-containing protein chloroplastic"/>
    <property type="match status" value="1"/>
</dbReference>
<dbReference type="GO" id="GO:0008270">
    <property type="term" value="F:zinc ion binding"/>
    <property type="evidence" value="ECO:0007669"/>
    <property type="project" value="InterPro"/>
</dbReference>
<dbReference type="Gene3D" id="1.25.40.10">
    <property type="entry name" value="Tetratricopeptide repeat domain"/>
    <property type="match status" value="3"/>
</dbReference>
<evidence type="ECO:0000256" key="1">
    <source>
        <dbReference type="ARBA" id="ARBA00006643"/>
    </source>
</evidence>
<comment type="similarity">
    <text evidence="1">Belongs to the PPR family. PCMP-H subfamily.</text>
</comment>
<evidence type="ECO:0000313" key="6">
    <source>
        <dbReference type="Proteomes" id="UP001386955"/>
    </source>
</evidence>
<name>A0AAN9XEQ0_PSOTE</name>
<feature type="repeat" description="PPR" evidence="3">
    <location>
        <begin position="68"/>
        <end position="102"/>
    </location>
</feature>
<sequence length="579" mass="64992">MAIEAVISAIKYVSHKTHLLQIHAHIIRTTLIQHHTVSLHFLYRVALSGSLQDASYSRRFFEQLSQPSVSHYNTMIRASSMSASPQKGLLLYRDMRRRGIAADPLSSSFAVKSCMSFFYLLGGIQVHCNIFKDGHQSDSLLLTAVMDLYSQCQRGGDACKVFDEMPHRDTVAWNVMISCCIRNNRTRDALSLFDVMQSSTYKCEPDDVTCLLLLQACAHLNALEFGERIHGYIAEHAYGGAVNLSNALISMYSRCGCLDKAYEVFKGTANKNVVSWSAMISGLAMNGYGRDAIEAFEEMLRVGTLPDDQTFTGVLSACSHSGMVDEGMAFFDRMSREFGLTPNVHHYGCMVDLLGRAGLLDKAYQLIMSMVVKPDSTMWRTLLGACRIHGHVTLGERAIGHLIESKAQEAGDYVLLLNIYSSAGHWEKVAEVRKLMKNKAIQTTPGCSTIELKRVVHEFVVDDVSHSRNREIYKTLDEINHQLRIAGYVVELSSELHKVDDREKGYVLSHHSEKLAVAFGVLATPPGTTLRVASNIRMCVDCHNFLKLFSRVYNRDVILRDHNRFHHFRGGHCSCSDYW</sequence>
<dbReference type="InterPro" id="IPR002885">
    <property type="entry name" value="PPR_rpt"/>
</dbReference>
<dbReference type="PANTHER" id="PTHR47926">
    <property type="entry name" value="PENTATRICOPEPTIDE REPEAT-CONTAINING PROTEIN"/>
    <property type="match status" value="1"/>
</dbReference>
<keyword evidence="2" id="KW-0677">Repeat</keyword>
<dbReference type="AlphaFoldDB" id="A0AAN9XEQ0"/>
<feature type="domain" description="DYW" evidence="4">
    <location>
        <begin position="487"/>
        <end position="579"/>
    </location>
</feature>
<dbReference type="Pfam" id="PF13041">
    <property type="entry name" value="PPR_2"/>
    <property type="match status" value="2"/>
</dbReference>
<dbReference type="Pfam" id="PF12854">
    <property type="entry name" value="PPR_1"/>
    <property type="match status" value="1"/>
</dbReference>
<protein>
    <recommendedName>
        <fullName evidence="4">DYW domain-containing protein</fullName>
    </recommendedName>
</protein>
<dbReference type="GO" id="GO:0009451">
    <property type="term" value="P:RNA modification"/>
    <property type="evidence" value="ECO:0007669"/>
    <property type="project" value="InterPro"/>
</dbReference>
<evidence type="ECO:0000313" key="5">
    <source>
        <dbReference type="EMBL" id="KAK7388934.1"/>
    </source>
</evidence>
<evidence type="ECO:0000256" key="3">
    <source>
        <dbReference type="PROSITE-ProRule" id="PRU00708"/>
    </source>
</evidence>
<accession>A0AAN9XEQ0</accession>
<dbReference type="InterPro" id="IPR046848">
    <property type="entry name" value="E_motif"/>
</dbReference>
<dbReference type="Pfam" id="PF20431">
    <property type="entry name" value="E_motif"/>
    <property type="match status" value="1"/>
</dbReference>
<dbReference type="Pfam" id="PF01535">
    <property type="entry name" value="PPR"/>
    <property type="match status" value="3"/>
</dbReference>
<feature type="repeat" description="PPR" evidence="3">
    <location>
        <begin position="169"/>
        <end position="203"/>
    </location>
</feature>
<dbReference type="EMBL" id="JAYMYS010000006">
    <property type="protein sequence ID" value="KAK7388934.1"/>
    <property type="molecule type" value="Genomic_DNA"/>
</dbReference>
<dbReference type="InterPro" id="IPR046960">
    <property type="entry name" value="PPR_At4g14850-like_plant"/>
</dbReference>
<dbReference type="PANTHER" id="PTHR47926:SF469">
    <property type="entry name" value="DYW DOMAIN-CONTAINING PROTEIN"/>
    <property type="match status" value="1"/>
</dbReference>
<organism evidence="5 6">
    <name type="scientific">Psophocarpus tetragonolobus</name>
    <name type="common">Winged bean</name>
    <name type="synonym">Dolichos tetragonolobus</name>
    <dbReference type="NCBI Taxonomy" id="3891"/>
    <lineage>
        <taxon>Eukaryota</taxon>
        <taxon>Viridiplantae</taxon>
        <taxon>Streptophyta</taxon>
        <taxon>Embryophyta</taxon>
        <taxon>Tracheophyta</taxon>
        <taxon>Spermatophyta</taxon>
        <taxon>Magnoliopsida</taxon>
        <taxon>eudicotyledons</taxon>
        <taxon>Gunneridae</taxon>
        <taxon>Pentapetalae</taxon>
        <taxon>rosids</taxon>
        <taxon>fabids</taxon>
        <taxon>Fabales</taxon>
        <taxon>Fabaceae</taxon>
        <taxon>Papilionoideae</taxon>
        <taxon>50 kb inversion clade</taxon>
        <taxon>NPAAA clade</taxon>
        <taxon>indigoferoid/millettioid clade</taxon>
        <taxon>Phaseoleae</taxon>
        <taxon>Psophocarpus</taxon>
    </lineage>
</organism>
<dbReference type="Proteomes" id="UP001386955">
    <property type="component" value="Unassembled WGS sequence"/>
</dbReference>
<dbReference type="GO" id="GO:0003723">
    <property type="term" value="F:RNA binding"/>
    <property type="evidence" value="ECO:0007669"/>
    <property type="project" value="InterPro"/>
</dbReference>
<dbReference type="Pfam" id="PF14432">
    <property type="entry name" value="DYW_deaminase"/>
    <property type="match status" value="1"/>
</dbReference>